<keyword evidence="18" id="KW-1185">Reference proteome</keyword>
<keyword evidence="8 14" id="KW-0418">Kinase</keyword>
<dbReference type="GO" id="GO:0000287">
    <property type="term" value="F:magnesium ion binding"/>
    <property type="evidence" value="ECO:0007669"/>
    <property type="project" value="UniProtKB-UniRule"/>
</dbReference>
<evidence type="ECO:0000256" key="2">
    <source>
        <dbReference type="ARBA" id="ARBA00004997"/>
    </source>
</evidence>
<keyword evidence="12 17" id="KW-0670">Pyruvate</keyword>
<accession>A0A379MVI9</accession>
<dbReference type="RefSeq" id="WP_027291508.1">
    <property type="nucleotide sequence ID" value="NZ_CALVFX010000001.1"/>
</dbReference>
<dbReference type="InterPro" id="IPR015793">
    <property type="entry name" value="Pyrv_Knase_brl"/>
</dbReference>
<keyword evidence="11 14" id="KW-0324">Glycolysis</keyword>
<comment type="catalytic activity">
    <reaction evidence="14">
        <text>pyruvate + ATP = phosphoenolpyruvate + ADP + H(+)</text>
        <dbReference type="Rhea" id="RHEA:18157"/>
        <dbReference type="ChEBI" id="CHEBI:15361"/>
        <dbReference type="ChEBI" id="CHEBI:15378"/>
        <dbReference type="ChEBI" id="CHEBI:30616"/>
        <dbReference type="ChEBI" id="CHEBI:58702"/>
        <dbReference type="ChEBI" id="CHEBI:456216"/>
        <dbReference type="EC" id="2.7.1.40"/>
    </reaction>
</comment>
<keyword evidence="5 14" id="KW-0808">Transferase</keyword>
<dbReference type="InterPro" id="IPR015813">
    <property type="entry name" value="Pyrv/PenolPyrv_kinase-like_dom"/>
</dbReference>
<dbReference type="GO" id="GO:0004743">
    <property type="term" value="F:pyruvate kinase activity"/>
    <property type="evidence" value="ECO:0007669"/>
    <property type="project" value="UniProtKB-UniRule"/>
</dbReference>
<comment type="similarity">
    <text evidence="3 14">Belongs to the pyruvate kinase family.</text>
</comment>
<protein>
    <recommendedName>
        <fullName evidence="4 13">Pyruvate kinase</fullName>
        <ecNumber evidence="4 13">2.7.1.40</ecNumber>
    </recommendedName>
</protein>
<dbReference type="GO" id="GO:0016301">
    <property type="term" value="F:kinase activity"/>
    <property type="evidence" value="ECO:0007669"/>
    <property type="project" value="UniProtKB-KW"/>
</dbReference>
<dbReference type="InterPro" id="IPR015795">
    <property type="entry name" value="Pyrv_Knase_C"/>
</dbReference>
<evidence type="ECO:0000313" key="18">
    <source>
        <dbReference type="Proteomes" id="UP000255233"/>
    </source>
</evidence>
<evidence type="ECO:0000256" key="12">
    <source>
        <dbReference type="ARBA" id="ARBA00023317"/>
    </source>
</evidence>
<sequence>MEKKTKIVATISDRRCDVEFIRSLYEAGMNVVRINSAHTSFEGATNIVNNTRAVSEKIAILVDTKGPEIRTTRMTDEGIAVEEGDLLTLRGTDDNDLLSSRDCIFLNDRDIFDEVPVGVAVLIDDGDIALEVTDKIDGALIARVRNSGVIKGRKSVNIPAVHLHLPALTERDREYIHWAVRMNLDFIAHSFVRHKQDLLDIQKILDAEHSTIKIISKIENQEGVDNIDEILDHTYAVMVARGDLGVELNAEQIPIVQKNLVQKCIESKKPVIIATQMLHSMINNPRPTRAEVSDVANAIFQRVDAIMLSGETANGKYPVEAVKAMAKIALAIEQEVAPIIDVNMVRINNEITAQLARSAVRACTNLPVKAVLIDTLSGRTGRYLAAFRGEKPVYALCYRKHVMREMALSYGVYAEYAEPAIAHDRFSYQMLLILEREGKIANDDLVVVVGGSFGAAKGASFMEISKVIHLLNKAMIE</sequence>
<evidence type="ECO:0000256" key="9">
    <source>
        <dbReference type="ARBA" id="ARBA00022840"/>
    </source>
</evidence>
<evidence type="ECO:0000259" key="16">
    <source>
        <dbReference type="Pfam" id="PF02887"/>
    </source>
</evidence>
<dbReference type="Gene3D" id="2.40.33.10">
    <property type="entry name" value="PK beta-barrel domain-like"/>
    <property type="match status" value="1"/>
</dbReference>
<dbReference type="NCBIfam" id="NF004491">
    <property type="entry name" value="PRK05826.1"/>
    <property type="match status" value="1"/>
</dbReference>
<dbReference type="SUPFAM" id="SSF51621">
    <property type="entry name" value="Phosphoenolpyruvate/pyruvate domain"/>
    <property type="match status" value="1"/>
</dbReference>
<keyword evidence="7" id="KW-0547">Nucleotide-binding</keyword>
<evidence type="ECO:0000313" key="17">
    <source>
        <dbReference type="EMBL" id="SUE34662.1"/>
    </source>
</evidence>
<comment type="cofactor">
    <cofactor evidence="1">
        <name>K(+)</name>
        <dbReference type="ChEBI" id="CHEBI:29103"/>
    </cofactor>
</comment>
<feature type="domain" description="Pyruvate kinase barrel" evidence="15">
    <location>
        <begin position="3"/>
        <end position="322"/>
    </location>
</feature>
<dbReference type="InterPro" id="IPR018209">
    <property type="entry name" value="Pyrv_Knase_AS"/>
</dbReference>
<evidence type="ECO:0000256" key="7">
    <source>
        <dbReference type="ARBA" id="ARBA00022741"/>
    </source>
</evidence>
<name>A0A379MVI9_9BACT</name>
<evidence type="ECO:0000256" key="4">
    <source>
        <dbReference type="ARBA" id="ARBA00012142"/>
    </source>
</evidence>
<evidence type="ECO:0000256" key="6">
    <source>
        <dbReference type="ARBA" id="ARBA00022723"/>
    </source>
</evidence>
<dbReference type="InterPro" id="IPR036918">
    <property type="entry name" value="Pyrv_Knase_C_sf"/>
</dbReference>
<evidence type="ECO:0000256" key="3">
    <source>
        <dbReference type="ARBA" id="ARBA00008663"/>
    </source>
</evidence>
<reference evidence="17 18" key="1">
    <citation type="submission" date="2018-06" db="EMBL/GenBank/DDBJ databases">
        <authorList>
            <consortium name="Pathogen Informatics"/>
            <person name="Doyle S."/>
        </authorList>
    </citation>
    <scope>NUCLEOTIDE SEQUENCE [LARGE SCALE GENOMIC DNA]</scope>
    <source>
        <strain evidence="17 18">NCTC11190</strain>
    </source>
</reference>
<comment type="pathway">
    <text evidence="2 14">Carbohydrate degradation; glycolysis; pyruvate from D-glyceraldehyde 3-phosphate: step 5/5.</text>
</comment>
<dbReference type="InterPro" id="IPR011037">
    <property type="entry name" value="Pyrv_Knase-like_insert_dom_sf"/>
</dbReference>
<dbReference type="PANTHER" id="PTHR11817">
    <property type="entry name" value="PYRUVATE KINASE"/>
    <property type="match status" value="1"/>
</dbReference>
<dbReference type="Gene3D" id="3.40.1380.20">
    <property type="entry name" value="Pyruvate kinase, C-terminal domain"/>
    <property type="match status" value="1"/>
</dbReference>
<keyword evidence="9" id="KW-0067">ATP-binding</keyword>
<dbReference type="STRING" id="880526.GCA_000427365_01924"/>
<dbReference type="UniPathway" id="UPA00109">
    <property type="reaction ID" value="UER00188"/>
</dbReference>
<keyword evidence="6" id="KW-0479">Metal-binding</keyword>
<evidence type="ECO:0000256" key="14">
    <source>
        <dbReference type="RuleBase" id="RU000504"/>
    </source>
</evidence>
<dbReference type="SUPFAM" id="SSF52935">
    <property type="entry name" value="PK C-terminal domain-like"/>
    <property type="match status" value="1"/>
</dbReference>
<evidence type="ECO:0000256" key="11">
    <source>
        <dbReference type="ARBA" id="ARBA00023152"/>
    </source>
</evidence>
<dbReference type="GO" id="GO:0030955">
    <property type="term" value="F:potassium ion binding"/>
    <property type="evidence" value="ECO:0007669"/>
    <property type="project" value="UniProtKB-UniRule"/>
</dbReference>
<dbReference type="AlphaFoldDB" id="A0A379MVI9"/>
<dbReference type="SUPFAM" id="SSF50800">
    <property type="entry name" value="PK beta-barrel domain-like"/>
    <property type="match status" value="1"/>
</dbReference>
<evidence type="ECO:0000256" key="1">
    <source>
        <dbReference type="ARBA" id="ARBA00001958"/>
    </source>
</evidence>
<dbReference type="Proteomes" id="UP000255233">
    <property type="component" value="Unassembled WGS sequence"/>
</dbReference>
<dbReference type="OrthoDB" id="9812123at2"/>
<evidence type="ECO:0000256" key="5">
    <source>
        <dbReference type="ARBA" id="ARBA00022679"/>
    </source>
</evidence>
<dbReference type="Pfam" id="PF00224">
    <property type="entry name" value="PK"/>
    <property type="match status" value="1"/>
</dbReference>
<evidence type="ECO:0000259" key="15">
    <source>
        <dbReference type="Pfam" id="PF00224"/>
    </source>
</evidence>
<feature type="domain" description="Pyruvate kinase C-terminal" evidence="16">
    <location>
        <begin position="355"/>
        <end position="464"/>
    </location>
</feature>
<dbReference type="PRINTS" id="PR01050">
    <property type="entry name" value="PYRUVTKNASE"/>
</dbReference>
<dbReference type="GO" id="GO:0005524">
    <property type="term" value="F:ATP binding"/>
    <property type="evidence" value="ECO:0007669"/>
    <property type="project" value="UniProtKB-KW"/>
</dbReference>
<dbReference type="EMBL" id="UGVL01000001">
    <property type="protein sequence ID" value="SUE34662.1"/>
    <property type="molecule type" value="Genomic_DNA"/>
</dbReference>
<evidence type="ECO:0000256" key="10">
    <source>
        <dbReference type="ARBA" id="ARBA00022842"/>
    </source>
</evidence>
<dbReference type="Gene3D" id="3.20.20.60">
    <property type="entry name" value="Phosphoenolpyruvate-binding domains"/>
    <property type="match status" value="1"/>
</dbReference>
<dbReference type="Pfam" id="PF02887">
    <property type="entry name" value="PK_C"/>
    <property type="match status" value="1"/>
</dbReference>
<proteinExistence type="inferred from homology"/>
<evidence type="ECO:0000256" key="8">
    <source>
        <dbReference type="ARBA" id="ARBA00022777"/>
    </source>
</evidence>
<dbReference type="PROSITE" id="PS00110">
    <property type="entry name" value="PYRUVATE_KINASE"/>
    <property type="match status" value="1"/>
</dbReference>
<dbReference type="InterPro" id="IPR040442">
    <property type="entry name" value="Pyrv_kinase-like_dom_sf"/>
</dbReference>
<gene>
    <name evidence="17" type="primary">pyk</name>
    <name evidence="17" type="ORF">NCTC11190_01895</name>
</gene>
<dbReference type="InterPro" id="IPR015806">
    <property type="entry name" value="Pyrv_Knase_insert_dom_sf"/>
</dbReference>
<evidence type="ECO:0000256" key="13">
    <source>
        <dbReference type="NCBIfam" id="TIGR01064"/>
    </source>
</evidence>
<dbReference type="NCBIfam" id="TIGR01064">
    <property type="entry name" value="pyruv_kin"/>
    <property type="match status" value="1"/>
</dbReference>
<dbReference type="InterPro" id="IPR001697">
    <property type="entry name" value="Pyr_Knase"/>
</dbReference>
<dbReference type="EC" id="2.7.1.40" evidence="4 13"/>
<organism evidence="17 18">
    <name type="scientific">Rikenella microfusus</name>
    <dbReference type="NCBI Taxonomy" id="28139"/>
    <lineage>
        <taxon>Bacteria</taxon>
        <taxon>Pseudomonadati</taxon>
        <taxon>Bacteroidota</taxon>
        <taxon>Bacteroidia</taxon>
        <taxon>Bacteroidales</taxon>
        <taxon>Rikenellaceae</taxon>
        <taxon>Rikenella</taxon>
    </lineage>
</organism>
<keyword evidence="10 14" id="KW-0460">Magnesium</keyword>